<organism evidence="1 2">
    <name type="scientific">Liparis tanakae</name>
    <name type="common">Tanaka's snailfish</name>
    <dbReference type="NCBI Taxonomy" id="230148"/>
    <lineage>
        <taxon>Eukaryota</taxon>
        <taxon>Metazoa</taxon>
        <taxon>Chordata</taxon>
        <taxon>Craniata</taxon>
        <taxon>Vertebrata</taxon>
        <taxon>Euteleostomi</taxon>
        <taxon>Actinopterygii</taxon>
        <taxon>Neopterygii</taxon>
        <taxon>Teleostei</taxon>
        <taxon>Neoteleostei</taxon>
        <taxon>Acanthomorphata</taxon>
        <taxon>Eupercaria</taxon>
        <taxon>Perciformes</taxon>
        <taxon>Cottioidei</taxon>
        <taxon>Cottales</taxon>
        <taxon>Liparidae</taxon>
        <taxon>Liparis</taxon>
    </lineage>
</organism>
<evidence type="ECO:0000313" key="1">
    <source>
        <dbReference type="EMBL" id="TNN62671.1"/>
    </source>
</evidence>
<dbReference type="Proteomes" id="UP000314294">
    <property type="component" value="Unassembled WGS sequence"/>
</dbReference>
<name>A0A4Z2HAN1_9TELE</name>
<protein>
    <submittedName>
        <fullName evidence="1">Uncharacterized protein</fullName>
    </submittedName>
</protein>
<sequence length="69" mass="7625">MVWHSLSACGFASLAPKQLGSIGCHIQPPAAVRVSGHLGTRRLTFLIHIKAWSQKTARCEELEEKVELE</sequence>
<keyword evidence="2" id="KW-1185">Reference proteome</keyword>
<comment type="caution">
    <text evidence="1">The sequence shown here is derived from an EMBL/GenBank/DDBJ whole genome shotgun (WGS) entry which is preliminary data.</text>
</comment>
<gene>
    <name evidence="1" type="ORF">EYF80_027112</name>
</gene>
<accession>A0A4Z2HAN1</accession>
<dbReference type="EMBL" id="SRLO01000288">
    <property type="protein sequence ID" value="TNN62671.1"/>
    <property type="molecule type" value="Genomic_DNA"/>
</dbReference>
<evidence type="ECO:0000313" key="2">
    <source>
        <dbReference type="Proteomes" id="UP000314294"/>
    </source>
</evidence>
<dbReference type="AlphaFoldDB" id="A0A4Z2HAN1"/>
<proteinExistence type="predicted"/>
<reference evidence="1 2" key="1">
    <citation type="submission" date="2019-03" db="EMBL/GenBank/DDBJ databases">
        <title>First draft genome of Liparis tanakae, snailfish: a comprehensive survey of snailfish specific genes.</title>
        <authorList>
            <person name="Kim W."/>
            <person name="Song I."/>
            <person name="Jeong J.-H."/>
            <person name="Kim D."/>
            <person name="Kim S."/>
            <person name="Ryu S."/>
            <person name="Song J.Y."/>
            <person name="Lee S.K."/>
        </authorList>
    </citation>
    <scope>NUCLEOTIDE SEQUENCE [LARGE SCALE GENOMIC DNA]</scope>
    <source>
        <tissue evidence="1">Muscle</tissue>
    </source>
</reference>